<dbReference type="PANTHER" id="PTHR45985:SF8">
    <property type="entry name" value="CHITIN DEACETYLASE-LIKE 9, ISOFORM A"/>
    <property type="match status" value="1"/>
</dbReference>
<evidence type="ECO:0000259" key="2">
    <source>
        <dbReference type="Pfam" id="PF01522"/>
    </source>
</evidence>
<dbReference type="Pfam" id="PF01522">
    <property type="entry name" value="Polysacc_deac_1"/>
    <property type="match status" value="1"/>
</dbReference>
<dbReference type="Proteomes" id="UP000695022">
    <property type="component" value="Unplaced"/>
</dbReference>
<keyword evidence="3" id="KW-1185">Reference proteome</keyword>
<dbReference type="Gene3D" id="3.20.20.370">
    <property type="entry name" value="Glycoside hydrolase/deacetylase"/>
    <property type="match status" value="1"/>
</dbReference>
<protein>
    <submittedName>
        <fullName evidence="4">Uncharacterized protein LOC106813397</fullName>
    </submittedName>
</protein>
<evidence type="ECO:0000256" key="1">
    <source>
        <dbReference type="SAM" id="SignalP"/>
    </source>
</evidence>
<keyword evidence="1" id="KW-0732">Signal</keyword>
<dbReference type="InterPro" id="IPR011330">
    <property type="entry name" value="Glyco_hydro/deAcase_b/a-brl"/>
</dbReference>
<sequence length="154" mass="17299">MRCSVSLLLLSLLSLSHGYRVPSDSEALPCDDTVCKLPDCRCSGTVIPGALPVQQIPQIVMLSLDDGVQDRWKADLARVLADHENPNKCPVGTTFFVTHEYTSYQLVEEYYSQGYEIATHSISHKNDQDYWKSNSTSQWQDEIIGMKTILSDTQ</sequence>
<feature type="chain" id="PRO_5047079232" evidence="1">
    <location>
        <begin position="19"/>
        <end position="154"/>
    </location>
</feature>
<organism evidence="3 4">
    <name type="scientific">Priapulus caudatus</name>
    <name type="common">Priapulid worm</name>
    <dbReference type="NCBI Taxonomy" id="37621"/>
    <lineage>
        <taxon>Eukaryota</taxon>
        <taxon>Metazoa</taxon>
        <taxon>Ecdysozoa</taxon>
        <taxon>Scalidophora</taxon>
        <taxon>Priapulida</taxon>
        <taxon>Priapulimorpha</taxon>
        <taxon>Priapulimorphida</taxon>
        <taxon>Priapulidae</taxon>
        <taxon>Priapulus</taxon>
    </lineage>
</organism>
<accession>A0ABM1ELE8</accession>
<evidence type="ECO:0000313" key="3">
    <source>
        <dbReference type="Proteomes" id="UP000695022"/>
    </source>
</evidence>
<name>A0ABM1ELE8_PRICU</name>
<dbReference type="PANTHER" id="PTHR45985">
    <property type="match status" value="1"/>
</dbReference>
<dbReference type="InterPro" id="IPR002509">
    <property type="entry name" value="NODB_dom"/>
</dbReference>
<evidence type="ECO:0000313" key="4">
    <source>
        <dbReference type="RefSeq" id="XP_014673019.1"/>
    </source>
</evidence>
<dbReference type="InterPro" id="IPR052740">
    <property type="entry name" value="CE4"/>
</dbReference>
<dbReference type="GeneID" id="106813397"/>
<feature type="signal peptide" evidence="1">
    <location>
        <begin position="1"/>
        <end position="18"/>
    </location>
</feature>
<gene>
    <name evidence="4" type="primary">LOC106813397</name>
</gene>
<reference evidence="4" key="1">
    <citation type="submission" date="2025-08" db="UniProtKB">
        <authorList>
            <consortium name="RefSeq"/>
        </authorList>
    </citation>
    <scope>IDENTIFICATION</scope>
</reference>
<dbReference type="RefSeq" id="XP_014673019.1">
    <property type="nucleotide sequence ID" value="XM_014817533.1"/>
</dbReference>
<feature type="domain" description="NodB homology" evidence="2">
    <location>
        <begin position="57"/>
        <end position="146"/>
    </location>
</feature>
<dbReference type="SUPFAM" id="SSF88713">
    <property type="entry name" value="Glycoside hydrolase/deacetylase"/>
    <property type="match status" value="1"/>
</dbReference>
<proteinExistence type="predicted"/>